<dbReference type="InterPro" id="IPR008197">
    <property type="entry name" value="WAP_dom"/>
</dbReference>
<keyword evidence="2" id="KW-0812">Transmembrane</keyword>
<dbReference type="EMBL" id="JABMIG020000341">
    <property type="protein sequence ID" value="KAL3780673.1"/>
    <property type="molecule type" value="Genomic_DNA"/>
</dbReference>
<sequence>MADNVEVGAISPPSRAKRHSRSISPARTLSFVQLSILWIPHQLSFGLGLDPPNPIAPPIECSSELDLHCPSDMKCCPTASGFACLGSSEASIPLGSCCEDVDSTGCPIGYACAAAESPSSEDGDELARAPHCRKQDDSLSPPLDTDGVPIRLEFDRAPRYHLCPSMGHEIFAHPHGLKIPHNGGDGYIGQLAYFSNMGPIDSIDQRQHDSASDEKVTTAIVAIHGAHRVAANYMCSMIRAVMDWASANVTESERVSIQDQYLVVAPWFMAPVDGELESNSLPFLYWDDVHPIEFSFRYGAESIPNANYNDEDTISSFGAMDVLLETLCQTARFENLQHIVIVGHSAGGQFVHRWALSSNHPCLDRPLVRLVVANPRSFTYLDDRRYLPLLDLHSIEDNIDHLAAQSKVLSDSDNTVQSLLEFRAPTSQEEGQCPIYDNYIMGLRENPHIPAPYFQSNTGKLEDTDLDNTNRLFCRYASRRIIYLSGRRDTDVLTSHHCNDVGYFQGMTRRERSRRFYSSLQVLGEENQCAGDSGSSVMDSLSLARQIHRRMEVNNVGHDHALVFVSSEGQNAIFHDDITGDEPFLHFSGNVIRVQTNSVLIHDYHGQNGGFLFALLFSLCSFLLGLWVRSMFSSWRIPKCSDPCSIDPLFLPTETTPLQHPRGQSV</sequence>
<dbReference type="InterPro" id="IPR029058">
    <property type="entry name" value="AB_hydrolase_fold"/>
</dbReference>
<keyword evidence="2" id="KW-0472">Membrane</keyword>
<protein>
    <recommendedName>
        <fullName evidence="3">WAP domain-containing protein</fullName>
    </recommendedName>
</protein>
<proteinExistence type="predicted"/>
<evidence type="ECO:0000259" key="3">
    <source>
        <dbReference type="Pfam" id="PF00095"/>
    </source>
</evidence>
<dbReference type="SUPFAM" id="SSF53474">
    <property type="entry name" value="alpha/beta-Hydrolases"/>
    <property type="match status" value="1"/>
</dbReference>
<dbReference type="PANTHER" id="PTHR35560:SF3">
    <property type="entry name" value="PEPTIDASE S9 PROLYL OLIGOPEPTIDASE CATALYTIC DOMAIN-CONTAINING PROTEIN"/>
    <property type="match status" value="1"/>
</dbReference>
<evidence type="ECO:0000313" key="4">
    <source>
        <dbReference type="EMBL" id="KAL3780673.1"/>
    </source>
</evidence>
<evidence type="ECO:0000313" key="5">
    <source>
        <dbReference type="Proteomes" id="UP001516023"/>
    </source>
</evidence>
<dbReference type="Proteomes" id="UP001516023">
    <property type="component" value="Unassembled WGS sequence"/>
</dbReference>
<dbReference type="AlphaFoldDB" id="A0ABD3NYB8"/>
<feature type="compositionally biased region" description="Basic and acidic residues" evidence="1">
    <location>
        <begin position="125"/>
        <end position="137"/>
    </location>
</feature>
<organism evidence="4 5">
    <name type="scientific">Cyclotella cryptica</name>
    <dbReference type="NCBI Taxonomy" id="29204"/>
    <lineage>
        <taxon>Eukaryota</taxon>
        <taxon>Sar</taxon>
        <taxon>Stramenopiles</taxon>
        <taxon>Ochrophyta</taxon>
        <taxon>Bacillariophyta</taxon>
        <taxon>Coscinodiscophyceae</taxon>
        <taxon>Thalassiosirophycidae</taxon>
        <taxon>Stephanodiscales</taxon>
        <taxon>Stephanodiscaceae</taxon>
        <taxon>Cyclotella</taxon>
    </lineage>
</organism>
<feature type="domain" description="WAP" evidence="3">
    <location>
        <begin position="59"/>
        <end position="85"/>
    </location>
</feature>
<name>A0ABD3NYB8_9STRA</name>
<feature type="region of interest" description="Disordered" evidence="1">
    <location>
        <begin position="116"/>
        <end position="147"/>
    </location>
</feature>
<comment type="caution">
    <text evidence="4">The sequence shown here is derived from an EMBL/GenBank/DDBJ whole genome shotgun (WGS) entry which is preliminary data.</text>
</comment>
<feature type="region of interest" description="Disordered" evidence="1">
    <location>
        <begin position="1"/>
        <end position="21"/>
    </location>
</feature>
<gene>
    <name evidence="4" type="ORF">HJC23_007120</name>
</gene>
<reference evidence="4 5" key="1">
    <citation type="journal article" date="2020" name="G3 (Bethesda)">
        <title>Improved Reference Genome for Cyclotella cryptica CCMP332, a Model for Cell Wall Morphogenesis, Salinity Adaptation, and Lipid Production in Diatoms (Bacillariophyta).</title>
        <authorList>
            <person name="Roberts W.R."/>
            <person name="Downey K.M."/>
            <person name="Ruck E.C."/>
            <person name="Traller J.C."/>
            <person name="Alverson A.J."/>
        </authorList>
    </citation>
    <scope>NUCLEOTIDE SEQUENCE [LARGE SCALE GENOMIC DNA]</scope>
    <source>
        <strain evidence="4 5">CCMP332</strain>
    </source>
</reference>
<dbReference type="PANTHER" id="PTHR35560">
    <property type="entry name" value="BLL0132 PROTEIN"/>
    <property type="match status" value="1"/>
</dbReference>
<dbReference type="Gene3D" id="3.40.50.1820">
    <property type="entry name" value="alpha/beta hydrolase"/>
    <property type="match status" value="1"/>
</dbReference>
<keyword evidence="5" id="KW-1185">Reference proteome</keyword>
<keyword evidence="2" id="KW-1133">Transmembrane helix</keyword>
<evidence type="ECO:0000256" key="1">
    <source>
        <dbReference type="SAM" id="MobiDB-lite"/>
    </source>
</evidence>
<feature type="transmembrane region" description="Helical" evidence="2">
    <location>
        <begin position="609"/>
        <end position="628"/>
    </location>
</feature>
<accession>A0ABD3NYB8</accession>
<evidence type="ECO:0000256" key="2">
    <source>
        <dbReference type="SAM" id="Phobius"/>
    </source>
</evidence>
<dbReference type="Pfam" id="PF00095">
    <property type="entry name" value="WAP"/>
    <property type="match status" value="1"/>
</dbReference>